<evidence type="ECO:0000313" key="2">
    <source>
        <dbReference type="Proteomes" id="UP001233172"/>
    </source>
</evidence>
<feature type="non-terminal residue" evidence="1">
    <location>
        <position position="184"/>
    </location>
</feature>
<organism evidence="1 2">
    <name type="scientific">Biomphalaria pfeifferi</name>
    <name type="common">Bloodfluke planorb</name>
    <name type="synonym">Freshwater snail</name>
    <dbReference type="NCBI Taxonomy" id="112525"/>
    <lineage>
        <taxon>Eukaryota</taxon>
        <taxon>Metazoa</taxon>
        <taxon>Spiralia</taxon>
        <taxon>Lophotrochozoa</taxon>
        <taxon>Mollusca</taxon>
        <taxon>Gastropoda</taxon>
        <taxon>Heterobranchia</taxon>
        <taxon>Euthyneura</taxon>
        <taxon>Panpulmonata</taxon>
        <taxon>Hygrophila</taxon>
        <taxon>Lymnaeoidea</taxon>
        <taxon>Planorbidae</taxon>
        <taxon>Biomphalaria</taxon>
    </lineage>
</organism>
<protein>
    <submittedName>
        <fullName evidence="1">Uncharacterized protein</fullName>
    </submittedName>
</protein>
<comment type="caution">
    <text evidence="1">The sequence shown here is derived from an EMBL/GenBank/DDBJ whole genome shotgun (WGS) entry which is preliminary data.</text>
</comment>
<dbReference type="AlphaFoldDB" id="A0AAD8AQ54"/>
<accession>A0AAD8AQ54</accession>
<keyword evidence="2" id="KW-1185">Reference proteome</keyword>
<dbReference type="Proteomes" id="UP001233172">
    <property type="component" value="Unassembled WGS sequence"/>
</dbReference>
<reference evidence="1" key="1">
    <citation type="journal article" date="2023" name="PLoS Negl. Trop. Dis.">
        <title>A genome sequence for Biomphalaria pfeifferi, the major vector snail for the human-infecting parasite Schistosoma mansoni.</title>
        <authorList>
            <person name="Bu L."/>
            <person name="Lu L."/>
            <person name="Laidemitt M.R."/>
            <person name="Zhang S.M."/>
            <person name="Mutuku M."/>
            <person name="Mkoji G."/>
            <person name="Steinauer M."/>
            <person name="Loker E.S."/>
        </authorList>
    </citation>
    <scope>NUCLEOTIDE SEQUENCE</scope>
    <source>
        <strain evidence="1">KasaAsao</strain>
    </source>
</reference>
<evidence type="ECO:0000313" key="1">
    <source>
        <dbReference type="EMBL" id="KAK0040303.1"/>
    </source>
</evidence>
<proteinExistence type="predicted"/>
<dbReference type="EMBL" id="JASAOG010000334">
    <property type="protein sequence ID" value="KAK0040303.1"/>
    <property type="molecule type" value="Genomic_DNA"/>
</dbReference>
<gene>
    <name evidence="1" type="ORF">Bpfe_030274</name>
</gene>
<reference evidence="1" key="2">
    <citation type="submission" date="2023-04" db="EMBL/GenBank/DDBJ databases">
        <authorList>
            <person name="Bu L."/>
            <person name="Lu L."/>
            <person name="Laidemitt M.R."/>
            <person name="Zhang S.M."/>
            <person name="Mutuku M."/>
            <person name="Mkoji G."/>
            <person name="Steinauer M."/>
            <person name="Loker E.S."/>
        </authorList>
    </citation>
    <scope>NUCLEOTIDE SEQUENCE</scope>
    <source>
        <strain evidence="1">KasaAsao</strain>
        <tissue evidence="1">Whole Snail</tissue>
    </source>
</reference>
<name>A0AAD8AQ54_BIOPF</name>
<sequence length="184" mass="20745">NRKNPVTVTVKGCGVRDGEKELDSRVHSIGMRSLMLALTDTYITGRLVIWAFGPMPVGERVCIIHILEDDSPIIHILEEDSPVIHILEEDSPVIHILEEDSPVIHILEEDSPVIHILEEDSPVIHILEEDSPVIHILEEDSPVIHILEEDSPVIHILEEDSPLTPFFSNFSCQKDRISSVYRTS</sequence>